<dbReference type="InterPro" id="IPR012677">
    <property type="entry name" value="Nucleotide-bd_a/b_plait_sf"/>
</dbReference>
<dbReference type="PROSITE" id="PS50102">
    <property type="entry name" value="RRM"/>
    <property type="match status" value="1"/>
</dbReference>
<evidence type="ECO:0000313" key="6">
    <source>
        <dbReference type="Proteomes" id="UP000270296"/>
    </source>
</evidence>
<gene>
    <name evidence="5" type="ORF">SBAD_LOCUS6446</name>
</gene>
<evidence type="ECO:0000259" key="4">
    <source>
        <dbReference type="PROSITE" id="PS50102"/>
    </source>
</evidence>
<dbReference type="InterPro" id="IPR050666">
    <property type="entry name" value="ESRP"/>
</dbReference>
<dbReference type="InterPro" id="IPR035979">
    <property type="entry name" value="RBD_domain_sf"/>
</dbReference>
<reference evidence="5 6" key="2">
    <citation type="submission" date="2018-11" db="EMBL/GenBank/DDBJ databases">
        <authorList>
            <consortium name="Pathogen Informatics"/>
        </authorList>
    </citation>
    <scope>NUCLEOTIDE SEQUENCE [LARGE SCALE GENOMIC DNA]</scope>
</reference>
<dbReference type="PANTHER" id="PTHR13976">
    <property type="entry name" value="HETEROGENEOUS NUCLEAR RIBONUCLEOPROTEIN-RELATED"/>
    <property type="match status" value="1"/>
</dbReference>
<feature type="domain" description="RRM" evidence="4">
    <location>
        <begin position="3"/>
        <end position="78"/>
    </location>
</feature>
<dbReference type="InterPro" id="IPR000504">
    <property type="entry name" value="RRM_dom"/>
</dbReference>
<evidence type="ECO:0000313" key="7">
    <source>
        <dbReference type="WBParaSite" id="SBAD_0000669301-mRNA-1"/>
    </source>
</evidence>
<evidence type="ECO:0000256" key="2">
    <source>
        <dbReference type="ARBA" id="ARBA00022884"/>
    </source>
</evidence>
<dbReference type="EMBL" id="UZAM01009763">
    <property type="protein sequence ID" value="VDP10045.1"/>
    <property type="molecule type" value="Genomic_DNA"/>
</dbReference>
<keyword evidence="2 3" id="KW-0694">RNA-binding</keyword>
<dbReference type="SMART" id="SM00360">
    <property type="entry name" value="RRM"/>
    <property type="match status" value="1"/>
</dbReference>
<sequence>MSYVVKLRGLPWSATREDVVLFLNVGDNIKVHFMLDHLGRPSGEAYVELENEESLQLSLQKHLNYMDRRYIEVYASSKESIPFNASADATSENNNDAVVRLQGLPFAATDLDIANFFEGTLKFLRPVRNRWTVFCNRQDILDSSGVILNVGDFHPKDDSTTEWGGRYILMITQLAQLLTVSVCYVHTFFTWVNRLIFRIEEESRASATIFDNHSNFVHAAPINSLKTFRC</sequence>
<dbReference type="OrthoDB" id="431068at2759"/>
<dbReference type="AlphaFoldDB" id="A0A183IS49"/>
<protein>
    <submittedName>
        <fullName evidence="7">RRM domain-containing protein</fullName>
    </submittedName>
</protein>
<name>A0A183IS49_9BILA</name>
<dbReference type="SUPFAM" id="SSF54928">
    <property type="entry name" value="RNA-binding domain, RBD"/>
    <property type="match status" value="1"/>
</dbReference>
<dbReference type="GO" id="GO:0003723">
    <property type="term" value="F:RNA binding"/>
    <property type="evidence" value="ECO:0007669"/>
    <property type="project" value="UniProtKB-UniRule"/>
</dbReference>
<keyword evidence="1" id="KW-0677">Repeat</keyword>
<dbReference type="Gene3D" id="3.30.70.330">
    <property type="match status" value="1"/>
</dbReference>
<evidence type="ECO:0000313" key="5">
    <source>
        <dbReference type="EMBL" id="VDP10045.1"/>
    </source>
</evidence>
<dbReference type="Proteomes" id="UP000270296">
    <property type="component" value="Unassembled WGS sequence"/>
</dbReference>
<organism evidence="7">
    <name type="scientific">Soboliphyme baturini</name>
    <dbReference type="NCBI Taxonomy" id="241478"/>
    <lineage>
        <taxon>Eukaryota</taxon>
        <taxon>Metazoa</taxon>
        <taxon>Ecdysozoa</taxon>
        <taxon>Nematoda</taxon>
        <taxon>Enoplea</taxon>
        <taxon>Dorylaimia</taxon>
        <taxon>Dioctophymatida</taxon>
        <taxon>Dioctophymatoidea</taxon>
        <taxon>Soboliphymatidae</taxon>
        <taxon>Soboliphyme</taxon>
    </lineage>
</organism>
<accession>A0A183IS49</accession>
<dbReference type="WBParaSite" id="SBAD_0000669301-mRNA-1">
    <property type="protein sequence ID" value="SBAD_0000669301-mRNA-1"/>
    <property type="gene ID" value="SBAD_0000669301"/>
</dbReference>
<evidence type="ECO:0000256" key="3">
    <source>
        <dbReference type="PROSITE-ProRule" id="PRU00176"/>
    </source>
</evidence>
<evidence type="ECO:0000256" key="1">
    <source>
        <dbReference type="ARBA" id="ARBA00022737"/>
    </source>
</evidence>
<keyword evidence="6" id="KW-1185">Reference proteome</keyword>
<proteinExistence type="predicted"/>
<reference evidence="7" key="1">
    <citation type="submission" date="2016-06" db="UniProtKB">
        <authorList>
            <consortium name="WormBaseParasite"/>
        </authorList>
    </citation>
    <scope>IDENTIFICATION</scope>
</reference>